<reference evidence="2 3" key="1">
    <citation type="submission" date="2018-06" db="EMBL/GenBank/DDBJ databases">
        <title>Complete Genome Sequence of Desulfobacter hydrogenophilus (DSM3380).</title>
        <authorList>
            <person name="Marietou A."/>
            <person name="Schreiber L."/>
            <person name="Marshall I."/>
            <person name="Jorgensen B."/>
        </authorList>
    </citation>
    <scope>NUCLEOTIDE SEQUENCE [LARGE SCALE GENOMIC DNA]</scope>
    <source>
        <strain evidence="2 3">DSM 3380</strain>
    </source>
</reference>
<accession>A0A328FFL9</accession>
<dbReference type="InterPro" id="IPR002513">
    <property type="entry name" value="Tn3_Tnp_DDE_dom"/>
</dbReference>
<feature type="domain" description="Tn3 transposase DDE" evidence="1">
    <location>
        <begin position="2"/>
        <end position="49"/>
    </location>
</feature>
<proteinExistence type="predicted"/>
<protein>
    <recommendedName>
        <fullName evidence="1">Tn3 transposase DDE domain-containing protein</fullName>
    </recommendedName>
</protein>
<sequence>MLNASVLWQTLYMDQVVEALRSQGRKINPEDLARTSPLVHSNLNVLGSYSFDLSPEVENGEIRPLRKI</sequence>
<dbReference type="GO" id="GO:0006313">
    <property type="term" value="P:DNA transposition"/>
    <property type="evidence" value="ECO:0007669"/>
    <property type="project" value="InterPro"/>
</dbReference>
<evidence type="ECO:0000313" key="2">
    <source>
        <dbReference type="EMBL" id="RAM02640.1"/>
    </source>
</evidence>
<name>A0A328FFL9_9BACT</name>
<dbReference type="AlphaFoldDB" id="A0A328FFL9"/>
<dbReference type="GO" id="GO:0004803">
    <property type="term" value="F:transposase activity"/>
    <property type="evidence" value="ECO:0007669"/>
    <property type="project" value="InterPro"/>
</dbReference>
<dbReference type="Proteomes" id="UP000248798">
    <property type="component" value="Unassembled WGS sequence"/>
</dbReference>
<gene>
    <name evidence="2" type="ORF">DO021_07335</name>
</gene>
<evidence type="ECO:0000313" key="3">
    <source>
        <dbReference type="Proteomes" id="UP000248798"/>
    </source>
</evidence>
<dbReference type="Pfam" id="PF01526">
    <property type="entry name" value="DDE_Tnp_Tn3"/>
    <property type="match status" value="1"/>
</dbReference>
<organism evidence="2 3">
    <name type="scientific">Desulfobacter hydrogenophilus</name>
    <dbReference type="NCBI Taxonomy" id="2291"/>
    <lineage>
        <taxon>Bacteria</taxon>
        <taxon>Pseudomonadati</taxon>
        <taxon>Thermodesulfobacteriota</taxon>
        <taxon>Desulfobacteria</taxon>
        <taxon>Desulfobacterales</taxon>
        <taxon>Desulfobacteraceae</taxon>
        <taxon>Desulfobacter</taxon>
    </lineage>
</organism>
<dbReference type="EMBL" id="QLNI01000012">
    <property type="protein sequence ID" value="RAM02640.1"/>
    <property type="molecule type" value="Genomic_DNA"/>
</dbReference>
<evidence type="ECO:0000259" key="1">
    <source>
        <dbReference type="Pfam" id="PF01526"/>
    </source>
</evidence>
<comment type="caution">
    <text evidence="2">The sequence shown here is derived from an EMBL/GenBank/DDBJ whole genome shotgun (WGS) entry which is preliminary data.</text>
</comment>